<evidence type="ECO:0000313" key="2">
    <source>
        <dbReference type="Proteomes" id="UP001057402"/>
    </source>
</evidence>
<proteinExistence type="predicted"/>
<dbReference type="EMBL" id="CM042882">
    <property type="protein sequence ID" value="KAI4381794.1"/>
    <property type="molecule type" value="Genomic_DNA"/>
</dbReference>
<comment type="caution">
    <text evidence="1">The sequence shown here is derived from an EMBL/GenBank/DDBJ whole genome shotgun (WGS) entry which is preliminary data.</text>
</comment>
<gene>
    <name evidence="1" type="ORF">MLD38_007833</name>
</gene>
<reference evidence="2" key="1">
    <citation type="journal article" date="2023" name="Front. Plant Sci.">
        <title>Chromosomal-level genome assembly of Melastoma candidum provides insights into trichome evolution.</title>
        <authorList>
            <person name="Zhong Y."/>
            <person name="Wu W."/>
            <person name="Sun C."/>
            <person name="Zou P."/>
            <person name="Liu Y."/>
            <person name="Dai S."/>
            <person name="Zhou R."/>
        </authorList>
    </citation>
    <scope>NUCLEOTIDE SEQUENCE [LARGE SCALE GENOMIC DNA]</scope>
</reference>
<name>A0ACB9RSC0_9MYRT</name>
<sequence>MVVLETELCCVQERGAPGAGVGFVAFKGVYTVNKAVKGFWNEERRTERFFSVMELRLQRNQWKVEWAPLATDIDWNHLGLTKLLMRCKRVAASVFLLLILHFFSSSLALLSALKGAARISFGQCTDLAEMCPELKLVCFPCFPVLAKCDCLPQDVHHRPGCSSLLSSFEKHMTVSGEKRAALIRLACFFLINLMPLRGLVF</sequence>
<organism evidence="1 2">
    <name type="scientific">Melastoma candidum</name>
    <dbReference type="NCBI Taxonomy" id="119954"/>
    <lineage>
        <taxon>Eukaryota</taxon>
        <taxon>Viridiplantae</taxon>
        <taxon>Streptophyta</taxon>
        <taxon>Embryophyta</taxon>
        <taxon>Tracheophyta</taxon>
        <taxon>Spermatophyta</taxon>
        <taxon>Magnoliopsida</taxon>
        <taxon>eudicotyledons</taxon>
        <taxon>Gunneridae</taxon>
        <taxon>Pentapetalae</taxon>
        <taxon>rosids</taxon>
        <taxon>malvids</taxon>
        <taxon>Myrtales</taxon>
        <taxon>Melastomataceae</taxon>
        <taxon>Melastomatoideae</taxon>
        <taxon>Melastomateae</taxon>
        <taxon>Melastoma</taxon>
    </lineage>
</organism>
<protein>
    <submittedName>
        <fullName evidence="1">Uncharacterized protein</fullName>
    </submittedName>
</protein>
<dbReference type="Proteomes" id="UP001057402">
    <property type="component" value="Chromosome 3"/>
</dbReference>
<evidence type="ECO:0000313" key="1">
    <source>
        <dbReference type="EMBL" id="KAI4381794.1"/>
    </source>
</evidence>
<keyword evidence="2" id="KW-1185">Reference proteome</keyword>
<accession>A0ACB9RSC0</accession>